<keyword evidence="16" id="KW-1185">Reference proteome</keyword>
<evidence type="ECO:0000256" key="2">
    <source>
        <dbReference type="ARBA" id="ARBA00006000"/>
    </source>
</evidence>
<comment type="subcellular location">
    <subcellularLocation>
        <location evidence="1">Endoplasmic reticulum membrane</location>
        <topology evidence="1">Multi-pass membrane protein</topology>
    </subcellularLocation>
</comment>
<dbReference type="InterPro" id="IPR023299">
    <property type="entry name" value="ATPase_P-typ_cyto_dom_N"/>
</dbReference>
<gene>
    <name evidence="15" type="ORF">AWRI3580_g2520</name>
</gene>
<keyword evidence="11 12" id="KW-0472">Membrane</keyword>
<dbReference type="Pfam" id="PF13246">
    <property type="entry name" value="Cation_ATPase"/>
    <property type="match status" value="1"/>
</dbReference>
<keyword evidence="6" id="KW-0256">Endoplasmic reticulum</keyword>
<feature type="transmembrane region" description="Helical" evidence="12">
    <location>
        <begin position="1073"/>
        <end position="1095"/>
    </location>
</feature>
<dbReference type="InterPro" id="IPR006544">
    <property type="entry name" value="P-type_TPase_V"/>
</dbReference>
<feature type="transmembrane region" description="Helical" evidence="12">
    <location>
        <begin position="57"/>
        <end position="74"/>
    </location>
</feature>
<dbReference type="NCBIfam" id="TIGR01494">
    <property type="entry name" value="ATPase_P-type"/>
    <property type="match status" value="1"/>
</dbReference>
<name>A0A1E5RK38_HANUV</name>
<dbReference type="GO" id="GO:0016887">
    <property type="term" value="F:ATP hydrolysis activity"/>
    <property type="evidence" value="ECO:0007669"/>
    <property type="project" value="InterPro"/>
</dbReference>
<evidence type="ECO:0000256" key="5">
    <source>
        <dbReference type="ARBA" id="ARBA00022741"/>
    </source>
</evidence>
<dbReference type="Gene3D" id="3.40.50.1000">
    <property type="entry name" value="HAD superfamily/HAD-like"/>
    <property type="match status" value="1"/>
</dbReference>
<dbReference type="InterPro" id="IPR018303">
    <property type="entry name" value="ATPase_P-typ_P_site"/>
</dbReference>
<comment type="similarity">
    <text evidence="2">Belongs to the cation transport ATPase (P-type) (TC 3.A.3) family. Type V subfamily.</text>
</comment>
<dbReference type="PANTHER" id="PTHR45630">
    <property type="entry name" value="CATION-TRANSPORTING ATPASE-RELATED"/>
    <property type="match status" value="1"/>
</dbReference>
<evidence type="ECO:0000256" key="7">
    <source>
        <dbReference type="ARBA" id="ARBA00022840"/>
    </source>
</evidence>
<dbReference type="Gene3D" id="2.70.150.10">
    <property type="entry name" value="Calcium-transporting ATPase, cytoplasmic transduction domain A"/>
    <property type="match status" value="1"/>
</dbReference>
<dbReference type="EMBL" id="LPNN01000005">
    <property type="protein sequence ID" value="OEJ87266.1"/>
    <property type="molecule type" value="Genomic_DNA"/>
</dbReference>
<dbReference type="InterPro" id="IPR001757">
    <property type="entry name" value="P_typ_ATPase"/>
</dbReference>
<evidence type="ECO:0000256" key="10">
    <source>
        <dbReference type="ARBA" id="ARBA00022989"/>
    </source>
</evidence>
<evidence type="ECO:0000313" key="15">
    <source>
        <dbReference type="EMBL" id="OEJ87266.1"/>
    </source>
</evidence>
<feature type="transmembrane region" description="Helical" evidence="12">
    <location>
        <begin position="28"/>
        <end position="45"/>
    </location>
</feature>
<dbReference type="PANTHER" id="PTHR45630:SF7">
    <property type="entry name" value="ENDOPLASMIC RETICULUM TRANSMEMBRANE HELIX TRANSLOCASE"/>
    <property type="match status" value="1"/>
</dbReference>
<dbReference type="InterPro" id="IPR023214">
    <property type="entry name" value="HAD_sf"/>
</dbReference>
<evidence type="ECO:0000256" key="6">
    <source>
        <dbReference type="ARBA" id="ARBA00022824"/>
    </source>
</evidence>
<dbReference type="InterPro" id="IPR036412">
    <property type="entry name" value="HAD-like_sf"/>
</dbReference>
<dbReference type="GO" id="GO:0005524">
    <property type="term" value="F:ATP binding"/>
    <property type="evidence" value="ECO:0007669"/>
    <property type="project" value="UniProtKB-KW"/>
</dbReference>
<dbReference type="NCBIfam" id="TIGR01657">
    <property type="entry name" value="P-ATPase-V"/>
    <property type="match status" value="1"/>
</dbReference>
<keyword evidence="10 12" id="KW-1133">Transmembrane helix</keyword>
<evidence type="ECO:0000256" key="11">
    <source>
        <dbReference type="ARBA" id="ARBA00023136"/>
    </source>
</evidence>
<dbReference type="GO" id="GO:0015662">
    <property type="term" value="F:P-type ion transporter activity"/>
    <property type="evidence" value="ECO:0007669"/>
    <property type="project" value="TreeGrafter"/>
</dbReference>
<dbReference type="SFLD" id="SFLDS00003">
    <property type="entry name" value="Haloacid_Dehalogenase"/>
    <property type="match status" value="1"/>
</dbReference>
<keyword evidence="3 12" id="KW-0812">Transmembrane</keyword>
<feature type="transmembrane region" description="Helical" evidence="12">
    <location>
        <begin position="199"/>
        <end position="216"/>
    </location>
</feature>
<feature type="transmembrane region" description="Helical" evidence="12">
    <location>
        <begin position="402"/>
        <end position="421"/>
    </location>
</feature>
<feature type="transmembrane region" description="Helical" evidence="12">
    <location>
        <begin position="1153"/>
        <end position="1172"/>
    </location>
</feature>
<dbReference type="GO" id="GO:0046872">
    <property type="term" value="F:metal ion binding"/>
    <property type="evidence" value="ECO:0007669"/>
    <property type="project" value="UniProtKB-KW"/>
</dbReference>
<protein>
    <submittedName>
        <fullName evidence="15">Manganese-transporting ATPase 1</fullName>
    </submittedName>
</protein>
<dbReference type="InterPro" id="IPR057255">
    <property type="entry name" value="2TM_P5A-ATPase"/>
</dbReference>
<dbReference type="InterPro" id="IPR044492">
    <property type="entry name" value="P_typ_ATPase_HD_dom"/>
</dbReference>
<feature type="domain" description="P5A-ATPase transmembrane helical hairpin" evidence="14">
    <location>
        <begin position="25"/>
        <end position="90"/>
    </location>
</feature>
<dbReference type="GO" id="GO:0019829">
    <property type="term" value="F:ATPase-coupled monoatomic cation transmembrane transporter activity"/>
    <property type="evidence" value="ECO:0007669"/>
    <property type="project" value="TreeGrafter"/>
</dbReference>
<proteinExistence type="inferred from homology"/>
<accession>A0A1E5RK38</accession>
<dbReference type="PROSITE" id="PS00154">
    <property type="entry name" value="ATPASE_E1_E2"/>
    <property type="match status" value="1"/>
</dbReference>
<dbReference type="SFLD" id="SFLDG00002">
    <property type="entry name" value="C1.7:_P-type_atpase_like"/>
    <property type="match status" value="1"/>
</dbReference>
<keyword evidence="8" id="KW-0460">Magnesium</keyword>
<keyword evidence="4" id="KW-0479">Metal-binding</keyword>
<feature type="transmembrane region" description="Helical" evidence="12">
    <location>
        <begin position="222"/>
        <end position="239"/>
    </location>
</feature>
<evidence type="ECO:0000259" key="13">
    <source>
        <dbReference type="Pfam" id="PF00122"/>
    </source>
</evidence>
<sequence length="1226" mass="138240">MSKEIRVDSPLVESWKLLQAKKTSSKPYLTPFIPFYAVFYYYYTYHYDEYIGGQEWTFVYLGTILSINMLLFLMPEWNFKIKVLFKYNVVNTLKDAEVIYIKTTPNNGSDDIVSIERHIIHDKPQVSFLFQKKRFILDDETHTIFSSPKFDIDENDVLIEKYQKNTGLKGDLSNLQRLYGKNSFDIPIPAFLELFKEHAVSPFFVFQIFCIALWFLDDMWYFSLFNLFTVVAMEASTVFQRLQTLKEFRTMGIKPFSINVYRDNHWSEIQTDELLPNDIVSIVRSTDETALPCDLILLEGSCIVNEAMLSGESTPLLKESIKLRPAKEFLNIEGIDKNSVLHGGTKVLQVTQDESLSSKMAKTPDNGVLAVVTKTGFETSQGSLVRVMLFSSEQVSANNKEAFGFIAFLLIFAIAASWYMWVEGTKMGRVQHKLILDCVLIITSVVPPELPMELTMAVNASLSALGKFYIYCTEPFRIPLAGRIDICCFDKTGTLTGEDLVFEGIVPTSTDGKGLTIDLETASNVSYESSLVIGSCHALVRLDDGELVGDPMEKATLKAGQWKVENKTTITHEKHGSVKVLRRFQFSSDLKRSSTIAQHEGKIFVGAKGAPEVLKNYMINIPDNYDSVYKHFTRNGSRVLAIAYKSLDLKNVNQAKIDKLNRHTEVENDLEFAGFLIFHCPIKDDAAETIEMLTESGHRCMMITGDNALTAVYVAKEVGIYDRHVAERDVVIIDAFPEKAEFVIKNVSEDFVETIPFENGSFKKLYDCYNFAITGPAFAALVKSNHPELDKILTYCWVYSRTSPAQKEWIITRFKDLGYNTLMCGDGTNDVGALKQAHVGVALLNATEESLKALADQRRIENLKAMYEKQCDMMNKWSRQPPPCPEPIAHLYPPSKLNPHYLKALERENYEITDEIREMVAKAMEKPIPKPDPKGAPPKADFADIGDFFSTQMASMDGGNDDDEGDKPTLKLGDASCAAPFTSKLGKVAAVTNIIRQGRCALVNTVQMYKILALNCLISAYSLSIMYIMGVKFGDAQATCSGLLLSACFLSISRGQPLERLSKKRPQAGIFNWYIMGSILSQFAVHCATLIYLVLEIYKLEPREPVTDLDKTFEPSLLNTGIFLIQLIQQVSTFYVNYQGEPFRENLRNNKGMFYGIVGVFLLAFAGATEFIPELNEAIKFVPMEEEFKFKLTAVLVLDLAGTYICEEGFKYMFMDDQPKAIPEVK</sequence>
<dbReference type="PROSITE" id="PS01229">
    <property type="entry name" value="COF_2"/>
    <property type="match status" value="1"/>
</dbReference>
<evidence type="ECO:0000256" key="1">
    <source>
        <dbReference type="ARBA" id="ARBA00004477"/>
    </source>
</evidence>
<dbReference type="Pfam" id="PF23143">
    <property type="entry name" value="2TM_P5A-ATPase"/>
    <property type="match status" value="1"/>
</dbReference>
<dbReference type="Pfam" id="PF00122">
    <property type="entry name" value="E1-E2_ATPase"/>
    <property type="match status" value="1"/>
</dbReference>
<dbReference type="SFLD" id="SFLDF00027">
    <property type="entry name" value="p-type_atpase"/>
    <property type="match status" value="1"/>
</dbReference>
<dbReference type="PRINTS" id="PR00119">
    <property type="entry name" value="CATATPASE"/>
</dbReference>
<dbReference type="CDD" id="cd07543">
    <property type="entry name" value="P-type_ATPase_cation"/>
    <property type="match status" value="1"/>
</dbReference>
<evidence type="ECO:0000259" key="14">
    <source>
        <dbReference type="Pfam" id="PF23143"/>
    </source>
</evidence>
<dbReference type="SUPFAM" id="SSF56784">
    <property type="entry name" value="HAD-like"/>
    <property type="match status" value="1"/>
</dbReference>
<dbReference type="InterPro" id="IPR047820">
    <property type="entry name" value="P5A-type_ATPase"/>
</dbReference>
<dbReference type="Gene3D" id="3.40.1110.10">
    <property type="entry name" value="Calcium-transporting ATPase, cytoplasmic domain N"/>
    <property type="match status" value="1"/>
</dbReference>
<dbReference type="AlphaFoldDB" id="A0A1E5RK38"/>
<dbReference type="GO" id="GO:0005789">
    <property type="term" value="C:endoplasmic reticulum membrane"/>
    <property type="evidence" value="ECO:0007669"/>
    <property type="project" value="UniProtKB-SubCell"/>
</dbReference>
<feature type="domain" description="P-type ATPase A" evidence="13">
    <location>
        <begin position="258"/>
        <end position="388"/>
    </location>
</feature>
<keyword evidence="7" id="KW-0067">ATP-binding</keyword>
<dbReference type="SUPFAM" id="SSF81653">
    <property type="entry name" value="Calcium ATPase, transduction domain A"/>
    <property type="match status" value="1"/>
</dbReference>
<keyword evidence="9" id="KW-1278">Translocase</keyword>
<dbReference type="VEuPathDB" id="FungiDB:AWRI3580_g2520"/>
<reference evidence="16" key="1">
    <citation type="journal article" date="2016" name="Genome Announc.">
        <title>Genome sequences of three species of Hanseniaspora isolated from spontaneous wine fermentations.</title>
        <authorList>
            <person name="Sternes P.R."/>
            <person name="Lee D."/>
            <person name="Kutyna D.R."/>
            <person name="Borneman A.R."/>
        </authorList>
    </citation>
    <scope>NUCLEOTIDE SEQUENCE [LARGE SCALE GENOMIC DNA]</scope>
    <source>
        <strain evidence="16">AWRI3580</strain>
    </source>
</reference>
<evidence type="ECO:0000256" key="4">
    <source>
        <dbReference type="ARBA" id="ARBA00022723"/>
    </source>
</evidence>
<dbReference type="FunFam" id="2.70.150.10:FF:000049">
    <property type="entry name" value="Cation-transporting ATPase"/>
    <property type="match status" value="1"/>
</dbReference>
<dbReference type="InterPro" id="IPR023298">
    <property type="entry name" value="ATPase_P-typ_TM_dom_sf"/>
</dbReference>
<comment type="caution">
    <text evidence="15">The sequence shown here is derived from an EMBL/GenBank/DDBJ whole genome shotgun (WGS) entry which is preliminary data.</text>
</comment>
<evidence type="ECO:0000256" key="3">
    <source>
        <dbReference type="ARBA" id="ARBA00022692"/>
    </source>
</evidence>
<dbReference type="InterPro" id="IPR008250">
    <property type="entry name" value="ATPase_P-typ_transduc_dom_A_sf"/>
</dbReference>
<dbReference type="SUPFAM" id="SSF81665">
    <property type="entry name" value="Calcium ATPase, transmembrane domain M"/>
    <property type="match status" value="1"/>
</dbReference>
<organism evidence="15 16">
    <name type="scientific">Hanseniaspora uvarum</name>
    <name type="common">Yeast</name>
    <name type="synonym">Kloeckera apiculata</name>
    <dbReference type="NCBI Taxonomy" id="29833"/>
    <lineage>
        <taxon>Eukaryota</taxon>
        <taxon>Fungi</taxon>
        <taxon>Dikarya</taxon>
        <taxon>Ascomycota</taxon>
        <taxon>Saccharomycotina</taxon>
        <taxon>Saccharomycetes</taxon>
        <taxon>Saccharomycodales</taxon>
        <taxon>Saccharomycodaceae</taxon>
        <taxon>Hanseniaspora</taxon>
    </lineage>
</organism>
<keyword evidence="5" id="KW-0547">Nucleotide-binding</keyword>
<dbReference type="InterPro" id="IPR059000">
    <property type="entry name" value="ATPase_P-type_domA"/>
</dbReference>
<evidence type="ECO:0000313" key="16">
    <source>
        <dbReference type="Proteomes" id="UP000095358"/>
    </source>
</evidence>
<dbReference type="STRING" id="29833.A0A1E5RK38"/>
<dbReference type="GO" id="GO:0006874">
    <property type="term" value="P:intracellular calcium ion homeostasis"/>
    <property type="evidence" value="ECO:0007669"/>
    <property type="project" value="TreeGrafter"/>
</dbReference>
<dbReference type="OrthoDB" id="48943at2759"/>
<evidence type="ECO:0000256" key="12">
    <source>
        <dbReference type="SAM" id="Phobius"/>
    </source>
</evidence>
<evidence type="ECO:0000256" key="9">
    <source>
        <dbReference type="ARBA" id="ARBA00022967"/>
    </source>
</evidence>
<evidence type="ECO:0000256" key="8">
    <source>
        <dbReference type="ARBA" id="ARBA00022842"/>
    </source>
</evidence>
<dbReference type="Proteomes" id="UP000095358">
    <property type="component" value="Unassembled WGS sequence"/>
</dbReference>